<gene>
    <name evidence="1" type="ORF">R69776_04342</name>
</gene>
<accession>A0ABM8S0I5</accession>
<reference evidence="1 2" key="1">
    <citation type="submission" date="2021-02" db="EMBL/GenBank/DDBJ databases">
        <authorList>
            <person name="Vanwijnsberghe S."/>
        </authorList>
    </citation>
    <scope>NUCLEOTIDE SEQUENCE [LARGE SCALE GENOMIC DNA]</scope>
    <source>
        <strain evidence="1 2">R-69776</strain>
    </source>
</reference>
<evidence type="ECO:0000313" key="2">
    <source>
        <dbReference type="Proteomes" id="UP000673821"/>
    </source>
</evidence>
<sequence>MLFGVKSEFAIEAMIEPGLVLPSAVYGRMRVWCAGISIGDFSNPRCSLYPAYLGFSQLAAALPNLWLNDLGGLSDEHLMDRLDGLLYGARGDQVLEDDGRTVAACERDWEKYGMFNFLTNWGEQFDREGKSFILCPPAQPVKVLTRPPGIDRVLSLHASMPTVTEAIHMFLRWFEDSAEFLSTKARPDVL</sequence>
<comment type="caution">
    <text evidence="1">The sequence shown here is derived from an EMBL/GenBank/DDBJ whole genome shotgun (WGS) entry which is preliminary data.</text>
</comment>
<protein>
    <submittedName>
        <fullName evidence="1">Uncharacterized protein</fullName>
    </submittedName>
</protein>
<name>A0ABM8S0I5_9BURK</name>
<dbReference type="RefSeq" id="WP_200659078.1">
    <property type="nucleotide sequence ID" value="NZ_CAJNBH010000012.1"/>
</dbReference>
<proteinExistence type="predicted"/>
<dbReference type="Proteomes" id="UP000673821">
    <property type="component" value="Unassembled WGS sequence"/>
</dbReference>
<dbReference type="EMBL" id="CAJNBH010000012">
    <property type="protein sequence ID" value="CAE6781674.1"/>
    <property type="molecule type" value="Genomic_DNA"/>
</dbReference>
<keyword evidence="2" id="KW-1185">Reference proteome</keyword>
<evidence type="ECO:0000313" key="1">
    <source>
        <dbReference type="EMBL" id="CAE6781674.1"/>
    </source>
</evidence>
<organism evidence="1 2">
    <name type="scientific">Paraburkholderia nemoris</name>
    <dbReference type="NCBI Taxonomy" id="2793076"/>
    <lineage>
        <taxon>Bacteria</taxon>
        <taxon>Pseudomonadati</taxon>
        <taxon>Pseudomonadota</taxon>
        <taxon>Betaproteobacteria</taxon>
        <taxon>Burkholderiales</taxon>
        <taxon>Burkholderiaceae</taxon>
        <taxon>Paraburkholderia</taxon>
    </lineage>
</organism>